<dbReference type="InterPro" id="IPR004843">
    <property type="entry name" value="Calcineurin-like_PHP"/>
</dbReference>
<keyword evidence="6 10" id="KW-0732">Signal</keyword>
<dbReference type="GO" id="GO:0008081">
    <property type="term" value="F:phosphoric diester hydrolase activity"/>
    <property type="evidence" value="ECO:0007669"/>
    <property type="project" value="TreeGrafter"/>
</dbReference>
<evidence type="ECO:0000256" key="3">
    <source>
        <dbReference type="ARBA" id="ARBA00008234"/>
    </source>
</evidence>
<comment type="subcellular location">
    <subcellularLocation>
        <location evidence="2">Secreted</location>
    </subcellularLocation>
</comment>
<sequence length="666" mass="75863">MATTKRKMKFTLLLLLCLANAATIPTFDLQDIIDQDSISSYVTDGQITSKVLATLISISTSNSTKCQKCKDRLVLGQSLALVRPDLVPGIWTQWCNSTNVSTPATCQQTYGRNTVKNSGTGTNFVNMLTVMDPQSLDGDYYCHYKESSACPLPDTPEVDISYMWPQKPAKAYIPPESSNSTFNVLHISDIHVEMDYTIGSEANCSTSMCCTPHSKNAKSLPNGYNFTKGLSDQQILSLNFYNSSYIDGQFKLGKDQGLNSSVWEPAYGYGFYECDSPEILINSSLDSIVKYQRQNNITFDFAIFTGDLVDHDEIQYVGYNMTVESEEVVFNNMKSKLQNIPVYSVLGNHDTFPYGELAQEKYGFSNMFDWNAELMAEMWADFEWLDWNEAQYAKYHYSGFSVTTKRGLKIVSLNSNCWYVKNNYAYGNMTQDPDSFGQFEFLVNELVEAEENDQRVWIISHIPMSADILPISAKLFASIIERFSPYTIAALFNGHTHRDEFELLYSTNGTDSSLKTGETLVNNVWITRAVTPWVENNPGWRYYEVDSKTFSIMNSFNYYTKLNETFYNNGDEPVWNFEYSARDAYNIDWPKTNPLNASYWQLVAESMKNDKQSLQNYENHAKRFSPYTDDCVTTDNCDWDWCYVTSFTVDQLANCYAAEKVTPPSS</sequence>
<dbReference type="InterPro" id="IPR029052">
    <property type="entry name" value="Metallo-depent_PP-like"/>
</dbReference>
<comment type="similarity">
    <text evidence="3">Belongs to the acid sphingomyelinase family.</text>
</comment>
<dbReference type="PANTHER" id="PTHR10340:SF27">
    <property type="entry name" value="ACL091CP"/>
    <property type="match status" value="1"/>
</dbReference>
<evidence type="ECO:0000259" key="12">
    <source>
        <dbReference type="Pfam" id="PF19272"/>
    </source>
</evidence>
<dbReference type="InParanoid" id="A0A448YIK0"/>
<feature type="domain" description="Calcineurin-like phosphoesterase" evidence="11">
    <location>
        <begin position="183"/>
        <end position="498"/>
    </location>
</feature>
<reference evidence="13 14" key="1">
    <citation type="submission" date="2018-12" db="EMBL/GenBank/DDBJ databases">
        <authorList>
            <person name="Tiukova I."/>
            <person name="Dainat J."/>
        </authorList>
    </citation>
    <scope>NUCLEOTIDE SEQUENCE [LARGE SCALE GENOMIC DNA]</scope>
</reference>
<comment type="cofactor">
    <cofactor evidence="1">
        <name>Zn(2+)</name>
        <dbReference type="ChEBI" id="CHEBI:29105"/>
    </cofactor>
</comment>
<keyword evidence="5" id="KW-0479">Metal-binding</keyword>
<keyword evidence="8" id="KW-0862">Zinc</keyword>
<keyword evidence="9" id="KW-0325">Glycoprotein</keyword>
<keyword evidence="14" id="KW-1185">Reference proteome</keyword>
<evidence type="ECO:0000256" key="5">
    <source>
        <dbReference type="ARBA" id="ARBA00022723"/>
    </source>
</evidence>
<dbReference type="OrthoDB" id="282973at2759"/>
<dbReference type="STRING" id="13370.A0A448YIK0"/>
<dbReference type="Pfam" id="PF00149">
    <property type="entry name" value="Metallophos"/>
    <property type="match status" value="1"/>
</dbReference>
<keyword evidence="4" id="KW-0964">Secreted</keyword>
<dbReference type="InterPro" id="IPR041805">
    <property type="entry name" value="ASMase/PPN1_MPP"/>
</dbReference>
<evidence type="ECO:0000259" key="11">
    <source>
        <dbReference type="Pfam" id="PF00149"/>
    </source>
</evidence>
<protein>
    <submittedName>
        <fullName evidence="13">DEKNAAC101622</fullName>
    </submittedName>
</protein>
<proteinExistence type="inferred from homology"/>
<dbReference type="GO" id="GO:0005576">
    <property type="term" value="C:extracellular region"/>
    <property type="evidence" value="ECO:0007669"/>
    <property type="project" value="UniProtKB-SubCell"/>
</dbReference>
<dbReference type="PANTHER" id="PTHR10340">
    <property type="entry name" value="SPHINGOMYELIN PHOSPHODIESTERASE"/>
    <property type="match status" value="1"/>
</dbReference>
<gene>
    <name evidence="13" type="ORF">BRENAR_LOCUS1388</name>
</gene>
<feature type="chain" id="PRO_5019191262" evidence="10">
    <location>
        <begin position="24"/>
        <end position="666"/>
    </location>
</feature>
<keyword evidence="7" id="KW-0378">Hydrolase</keyword>
<evidence type="ECO:0000256" key="4">
    <source>
        <dbReference type="ARBA" id="ARBA00022525"/>
    </source>
</evidence>
<dbReference type="InterPro" id="IPR045473">
    <property type="entry name" value="ASM_C"/>
</dbReference>
<dbReference type="CDD" id="cd00842">
    <property type="entry name" value="MPP_ASMase"/>
    <property type="match status" value="1"/>
</dbReference>
<evidence type="ECO:0000313" key="14">
    <source>
        <dbReference type="Proteomes" id="UP000290900"/>
    </source>
</evidence>
<accession>A0A448YIK0</accession>
<dbReference type="EMBL" id="CAACVR010000006">
    <property type="protein sequence ID" value="VEU20653.1"/>
    <property type="molecule type" value="Genomic_DNA"/>
</dbReference>
<evidence type="ECO:0000256" key="6">
    <source>
        <dbReference type="ARBA" id="ARBA00022729"/>
    </source>
</evidence>
<dbReference type="Proteomes" id="UP000290900">
    <property type="component" value="Unassembled WGS sequence"/>
</dbReference>
<dbReference type="Pfam" id="PF19272">
    <property type="entry name" value="ASMase_C"/>
    <property type="match status" value="1"/>
</dbReference>
<dbReference type="GO" id="GO:0046872">
    <property type="term" value="F:metal ion binding"/>
    <property type="evidence" value="ECO:0007669"/>
    <property type="project" value="UniProtKB-KW"/>
</dbReference>
<feature type="signal peptide" evidence="10">
    <location>
        <begin position="1"/>
        <end position="23"/>
    </location>
</feature>
<dbReference type="AlphaFoldDB" id="A0A448YIK0"/>
<evidence type="ECO:0000256" key="10">
    <source>
        <dbReference type="SAM" id="SignalP"/>
    </source>
</evidence>
<name>A0A448YIK0_BRENA</name>
<evidence type="ECO:0000256" key="7">
    <source>
        <dbReference type="ARBA" id="ARBA00022801"/>
    </source>
</evidence>
<evidence type="ECO:0000256" key="2">
    <source>
        <dbReference type="ARBA" id="ARBA00004613"/>
    </source>
</evidence>
<evidence type="ECO:0000256" key="9">
    <source>
        <dbReference type="ARBA" id="ARBA00023180"/>
    </source>
</evidence>
<evidence type="ECO:0000256" key="1">
    <source>
        <dbReference type="ARBA" id="ARBA00001947"/>
    </source>
</evidence>
<feature type="domain" description="Sphingomyelin phosphodiesterase C-terminal" evidence="12">
    <location>
        <begin position="521"/>
        <end position="638"/>
    </location>
</feature>
<organism evidence="13 14">
    <name type="scientific">Brettanomyces naardenensis</name>
    <name type="common">Yeast</name>
    <dbReference type="NCBI Taxonomy" id="13370"/>
    <lineage>
        <taxon>Eukaryota</taxon>
        <taxon>Fungi</taxon>
        <taxon>Dikarya</taxon>
        <taxon>Ascomycota</taxon>
        <taxon>Saccharomycotina</taxon>
        <taxon>Pichiomycetes</taxon>
        <taxon>Pichiales</taxon>
        <taxon>Pichiaceae</taxon>
        <taxon>Brettanomyces</taxon>
    </lineage>
</organism>
<dbReference type="Gene3D" id="3.60.21.10">
    <property type="match status" value="1"/>
</dbReference>
<evidence type="ECO:0000313" key="13">
    <source>
        <dbReference type="EMBL" id="VEU20653.1"/>
    </source>
</evidence>
<dbReference type="SUPFAM" id="SSF56300">
    <property type="entry name" value="Metallo-dependent phosphatases"/>
    <property type="match status" value="1"/>
</dbReference>
<evidence type="ECO:0000256" key="8">
    <source>
        <dbReference type="ARBA" id="ARBA00022833"/>
    </source>
</evidence>